<comment type="caution">
    <text evidence="3">The sequence shown here is derived from an EMBL/GenBank/DDBJ whole genome shotgun (WGS) entry which is preliminary data.</text>
</comment>
<dbReference type="OrthoDB" id="1420424at2"/>
<dbReference type="AlphaFoldDB" id="A0A4S3LX71"/>
<evidence type="ECO:0000313" key="3">
    <source>
        <dbReference type="EMBL" id="THD65778.1"/>
    </source>
</evidence>
<evidence type="ECO:0000256" key="1">
    <source>
        <dbReference type="SAM" id="Coils"/>
    </source>
</evidence>
<keyword evidence="2" id="KW-0732">Signal</keyword>
<feature type="coiled-coil region" evidence="1">
    <location>
        <begin position="206"/>
        <end position="276"/>
    </location>
</feature>
<dbReference type="Proteomes" id="UP000305939">
    <property type="component" value="Unassembled WGS sequence"/>
</dbReference>
<dbReference type="EMBL" id="SSMC01000004">
    <property type="protein sequence ID" value="THD65778.1"/>
    <property type="molecule type" value="Genomic_DNA"/>
</dbReference>
<name>A0A4S3LX71_9FLAO</name>
<evidence type="ECO:0000256" key="2">
    <source>
        <dbReference type="SAM" id="SignalP"/>
    </source>
</evidence>
<feature type="chain" id="PRO_5020574488" description="Adhesin domain-containing protein" evidence="2">
    <location>
        <begin position="23"/>
        <end position="503"/>
    </location>
</feature>
<evidence type="ECO:0000313" key="4">
    <source>
        <dbReference type="Proteomes" id="UP000305939"/>
    </source>
</evidence>
<organism evidence="3 4">
    <name type="scientific">Robertkochia marina</name>
    <dbReference type="NCBI Taxonomy" id="1227945"/>
    <lineage>
        <taxon>Bacteria</taxon>
        <taxon>Pseudomonadati</taxon>
        <taxon>Bacteroidota</taxon>
        <taxon>Flavobacteriia</taxon>
        <taxon>Flavobacteriales</taxon>
        <taxon>Flavobacteriaceae</taxon>
        <taxon>Robertkochia</taxon>
    </lineage>
</organism>
<protein>
    <recommendedName>
        <fullName evidence="5">Adhesin domain-containing protein</fullName>
    </recommendedName>
</protein>
<keyword evidence="1" id="KW-0175">Coiled coil</keyword>
<feature type="signal peptide" evidence="2">
    <location>
        <begin position="1"/>
        <end position="22"/>
    </location>
</feature>
<keyword evidence="4" id="KW-1185">Reference proteome</keyword>
<reference evidence="3 4" key="1">
    <citation type="submission" date="2019-04" db="EMBL/GenBank/DDBJ databases">
        <title>Draft genome sequence of Robertkochia marina CC-AMO-30D.</title>
        <authorList>
            <person name="Hameed A."/>
            <person name="Lin S.-Y."/>
            <person name="Shahina M."/>
            <person name="Lai W.-A."/>
            <person name="Young C.-C."/>
        </authorList>
    </citation>
    <scope>NUCLEOTIDE SEQUENCE [LARGE SCALE GENOMIC DNA]</scope>
    <source>
        <strain evidence="3 4">CC-AMO-30D</strain>
    </source>
</reference>
<accession>A0A4S3LX71</accession>
<proteinExistence type="predicted"/>
<gene>
    <name evidence="3" type="ORF">E7Z59_14420</name>
</gene>
<sequence length="503" mass="57831">MNYKPFNITLVLALMCSAILQAQTQTKRYSEKFNVDEDVEVAVNTTYTDLIFETWSRDQVEVEAIIEVEGITEEEAERLFKKWNFNALGNSDKITVSTGSGFHFRENDRMAFATTIPGNDFSFNYQIEVPDVDMIFEALPQEIVIPPIPPLPPMPGNMKSFQFDYDAYKADGEAYMKEWKKQFEKNFDEEYMKAYEEWGKQVKEFYGQEEKQRAEMDKNRAEMEKERAKMLAERQKMKEEIRKELEENRAETRIMLEKVREEARRASREAREAAKVYGYRVQPGSDAKIFFYENDGMPKNLKIKKTIRIKAPKGARLKLDVRHGEIKLAENYKDINATLSYTRLHAPLVDGKDTRIKASYSPMKVDYWKEGALHVNYAKALELKKVQNINLSSKSSNVVVKELDGNAIINGSFGDLIIEKVNENFSSLDIVLENSDAVLVLPSGAFDFYTRATQSRISTPATLHLKVNELYNTKQIKGYNKSKGSGRIINIIANYSTVNLKGI</sequence>
<evidence type="ECO:0008006" key="5">
    <source>
        <dbReference type="Google" id="ProtNLM"/>
    </source>
</evidence>
<dbReference type="RefSeq" id="WP_143969386.1">
    <property type="nucleotide sequence ID" value="NZ_SSMC01000004.1"/>
</dbReference>